<evidence type="ECO:0008006" key="5">
    <source>
        <dbReference type="Google" id="ProtNLM"/>
    </source>
</evidence>
<keyword evidence="4" id="KW-1185">Reference proteome</keyword>
<name>A0A1T2KV74_9GAMM</name>
<dbReference type="Proteomes" id="UP000190896">
    <property type="component" value="Unassembled WGS sequence"/>
</dbReference>
<dbReference type="InterPro" id="IPR013656">
    <property type="entry name" value="PAS_4"/>
</dbReference>
<dbReference type="Pfam" id="PF08448">
    <property type="entry name" value="PAS_4"/>
    <property type="match status" value="1"/>
</dbReference>
<gene>
    <name evidence="3" type="ORF">BOW51_05830</name>
</gene>
<dbReference type="PANTHER" id="PTHR44757:SF2">
    <property type="entry name" value="BIOFILM ARCHITECTURE MAINTENANCE PROTEIN MBAA"/>
    <property type="match status" value="1"/>
</dbReference>
<accession>A0A1T2KV74</accession>
<dbReference type="SMART" id="SM00086">
    <property type="entry name" value="PAC"/>
    <property type="match status" value="2"/>
</dbReference>
<feature type="domain" description="PAC" evidence="2">
    <location>
        <begin position="93"/>
        <end position="145"/>
    </location>
</feature>
<dbReference type="CDD" id="cd00130">
    <property type="entry name" value="PAS"/>
    <property type="match status" value="2"/>
</dbReference>
<dbReference type="InterPro" id="IPR001610">
    <property type="entry name" value="PAC"/>
</dbReference>
<comment type="caution">
    <text evidence="3">The sequence shown here is derived from an EMBL/GenBank/DDBJ whole genome shotgun (WGS) entry which is preliminary data.</text>
</comment>
<reference evidence="3 4" key="1">
    <citation type="submission" date="2016-11" db="EMBL/GenBank/DDBJ databases">
        <title>Mixed transmission modes and dynamic genome evolution in an obligate animal-bacterial symbiosis.</title>
        <authorList>
            <person name="Russell S.L."/>
            <person name="Corbett-Detig R.B."/>
            <person name="Cavanaugh C.M."/>
        </authorList>
    </citation>
    <scope>NUCLEOTIDE SEQUENCE [LARGE SCALE GENOMIC DNA]</scope>
    <source>
        <strain evidence="3">Se-Cadez</strain>
    </source>
</reference>
<dbReference type="AlphaFoldDB" id="A0A1T2KV74"/>
<organism evidence="3 4">
    <name type="scientific">Solemya velesiana gill symbiont</name>
    <dbReference type="NCBI Taxonomy" id="1918948"/>
    <lineage>
        <taxon>Bacteria</taxon>
        <taxon>Pseudomonadati</taxon>
        <taxon>Pseudomonadota</taxon>
        <taxon>Gammaproteobacteria</taxon>
        <taxon>sulfur-oxidizing symbionts</taxon>
    </lineage>
</organism>
<evidence type="ECO:0000259" key="1">
    <source>
        <dbReference type="PROSITE" id="PS50112"/>
    </source>
</evidence>
<dbReference type="InterPro" id="IPR000700">
    <property type="entry name" value="PAS-assoc_C"/>
</dbReference>
<dbReference type="InterPro" id="IPR035965">
    <property type="entry name" value="PAS-like_dom_sf"/>
</dbReference>
<protein>
    <recommendedName>
        <fullName evidence="5">PAS domain S-box protein</fullName>
    </recommendedName>
</protein>
<dbReference type="InterPro" id="IPR052155">
    <property type="entry name" value="Biofilm_reg_signaling"/>
</dbReference>
<dbReference type="PROSITE" id="PS50112">
    <property type="entry name" value="PAS"/>
    <property type="match status" value="1"/>
</dbReference>
<proteinExistence type="predicted"/>
<evidence type="ECO:0000259" key="2">
    <source>
        <dbReference type="PROSITE" id="PS50113"/>
    </source>
</evidence>
<dbReference type="Gene3D" id="3.30.450.20">
    <property type="entry name" value="PAS domain"/>
    <property type="match status" value="2"/>
</dbReference>
<dbReference type="EMBL" id="MPRJ01000028">
    <property type="protein sequence ID" value="OOZ36724.1"/>
    <property type="molecule type" value="Genomic_DNA"/>
</dbReference>
<dbReference type="Pfam" id="PF13426">
    <property type="entry name" value="PAS_9"/>
    <property type="match status" value="1"/>
</dbReference>
<dbReference type="InterPro" id="IPR000014">
    <property type="entry name" value="PAS"/>
</dbReference>
<feature type="domain" description="PAS" evidence="1">
    <location>
        <begin position="21"/>
        <end position="91"/>
    </location>
</feature>
<sequence length="266" mass="30491">MLLVMQMRRMVRIRTAELAESERRYRTVFNGAPEGIWLIDQDIKTLQINERLSEILGYSEEEMQGKTPMDFVDEENREVFLEQIANIATTERRNYEIALRHKQGHNIPTQFNSVTLRHDDGSVMAALAFVEDITGRYLMEEKLRQSEKYLRTLIEAEPACVKTLDNRGHLISMNAAGLGMIEADSIDQVRNASISDLVDEDYREDFDALTRRVFQGDSGTLIFRATGLKGRKVWLETHAAPVQDSEGNITRLLGVTHDVTKRVEME</sequence>
<dbReference type="PROSITE" id="PS50113">
    <property type="entry name" value="PAC"/>
    <property type="match status" value="2"/>
</dbReference>
<feature type="domain" description="PAC" evidence="2">
    <location>
        <begin position="219"/>
        <end position="266"/>
    </location>
</feature>
<evidence type="ECO:0000313" key="3">
    <source>
        <dbReference type="EMBL" id="OOZ36724.1"/>
    </source>
</evidence>
<dbReference type="SUPFAM" id="SSF55785">
    <property type="entry name" value="PYP-like sensor domain (PAS domain)"/>
    <property type="match status" value="2"/>
</dbReference>
<dbReference type="PANTHER" id="PTHR44757">
    <property type="entry name" value="DIGUANYLATE CYCLASE DGCP"/>
    <property type="match status" value="1"/>
</dbReference>
<dbReference type="SMART" id="SM00091">
    <property type="entry name" value="PAS"/>
    <property type="match status" value="2"/>
</dbReference>
<dbReference type="NCBIfam" id="TIGR00229">
    <property type="entry name" value="sensory_box"/>
    <property type="match status" value="2"/>
</dbReference>
<evidence type="ECO:0000313" key="4">
    <source>
        <dbReference type="Proteomes" id="UP000190896"/>
    </source>
</evidence>